<keyword evidence="10" id="KW-0482">Metalloprotease</keyword>
<keyword evidence="5 12" id="KW-0812">Transmembrane</keyword>
<comment type="subcellular location">
    <subcellularLocation>
        <location evidence="2">Membrane</location>
        <topology evidence="2">Multi-pass membrane protein</topology>
    </subcellularLocation>
</comment>
<evidence type="ECO:0000313" key="14">
    <source>
        <dbReference type="EMBL" id="RVT65084.1"/>
    </source>
</evidence>
<keyword evidence="9 12" id="KW-1133">Transmembrane helix</keyword>
<protein>
    <submittedName>
        <fullName evidence="14">Stage IV sporulation protein FB</fullName>
    </submittedName>
</protein>
<evidence type="ECO:0000256" key="4">
    <source>
        <dbReference type="ARBA" id="ARBA00022670"/>
    </source>
</evidence>
<evidence type="ECO:0000256" key="11">
    <source>
        <dbReference type="ARBA" id="ARBA00023136"/>
    </source>
</evidence>
<dbReference type="GO" id="GO:0046872">
    <property type="term" value="F:metal ion binding"/>
    <property type="evidence" value="ECO:0007669"/>
    <property type="project" value="UniProtKB-KW"/>
</dbReference>
<feature type="transmembrane region" description="Helical" evidence="12">
    <location>
        <begin position="158"/>
        <end position="176"/>
    </location>
</feature>
<feature type="domain" description="Peptidase M50" evidence="13">
    <location>
        <begin position="33"/>
        <end position="104"/>
    </location>
</feature>
<dbReference type="CDD" id="cd06161">
    <property type="entry name" value="S2P-M50_SpoIVFB"/>
    <property type="match status" value="1"/>
</dbReference>
<dbReference type="PANTHER" id="PTHR39188:SF3">
    <property type="entry name" value="STAGE IV SPORULATION PROTEIN FB"/>
    <property type="match status" value="1"/>
</dbReference>
<evidence type="ECO:0000256" key="7">
    <source>
        <dbReference type="ARBA" id="ARBA00022801"/>
    </source>
</evidence>
<dbReference type="GO" id="GO:0006508">
    <property type="term" value="P:proteolysis"/>
    <property type="evidence" value="ECO:0007669"/>
    <property type="project" value="UniProtKB-KW"/>
</dbReference>
<dbReference type="PANTHER" id="PTHR39188">
    <property type="entry name" value="MEMBRANE-ASSOCIATED ZINC METALLOPROTEASE M50B"/>
    <property type="match status" value="1"/>
</dbReference>
<evidence type="ECO:0000313" key="15">
    <source>
        <dbReference type="Proteomes" id="UP000288024"/>
    </source>
</evidence>
<dbReference type="Pfam" id="PF02163">
    <property type="entry name" value="Peptidase_M50"/>
    <property type="match status" value="2"/>
</dbReference>
<keyword evidence="6" id="KW-0479">Metal-binding</keyword>
<dbReference type="AlphaFoldDB" id="A0A3S2X9Z6"/>
<evidence type="ECO:0000256" key="8">
    <source>
        <dbReference type="ARBA" id="ARBA00022833"/>
    </source>
</evidence>
<keyword evidence="11 12" id="KW-0472">Membrane</keyword>
<evidence type="ECO:0000256" key="1">
    <source>
        <dbReference type="ARBA" id="ARBA00001947"/>
    </source>
</evidence>
<reference evidence="14 15" key="1">
    <citation type="submission" date="2019-01" db="EMBL/GenBank/DDBJ databases">
        <title>Bacillus sp. M5HDSG1-1, whole genome shotgun sequence.</title>
        <authorList>
            <person name="Tuo L."/>
        </authorList>
    </citation>
    <scope>NUCLEOTIDE SEQUENCE [LARGE SCALE GENOMIC DNA]</scope>
    <source>
        <strain evidence="14 15">M5HDSG1-1</strain>
    </source>
</reference>
<evidence type="ECO:0000256" key="10">
    <source>
        <dbReference type="ARBA" id="ARBA00023049"/>
    </source>
</evidence>
<comment type="caution">
    <text evidence="14">The sequence shown here is derived from an EMBL/GenBank/DDBJ whole genome shotgun (WGS) entry which is preliminary data.</text>
</comment>
<gene>
    <name evidence="14" type="ORF">EM808_06115</name>
</gene>
<dbReference type="Proteomes" id="UP000288024">
    <property type="component" value="Unassembled WGS sequence"/>
</dbReference>
<evidence type="ECO:0000256" key="12">
    <source>
        <dbReference type="SAM" id="Phobius"/>
    </source>
</evidence>
<feature type="transmembrane region" description="Helical" evidence="12">
    <location>
        <begin position="123"/>
        <end position="146"/>
    </location>
</feature>
<dbReference type="GO" id="GO:0016020">
    <property type="term" value="C:membrane"/>
    <property type="evidence" value="ECO:0007669"/>
    <property type="project" value="UniProtKB-SubCell"/>
</dbReference>
<feature type="domain" description="Peptidase M50" evidence="13">
    <location>
        <begin position="107"/>
        <end position="169"/>
    </location>
</feature>
<comment type="similarity">
    <text evidence="3">Belongs to the peptidase M50B family.</text>
</comment>
<comment type="cofactor">
    <cofactor evidence="1">
        <name>Zn(2+)</name>
        <dbReference type="ChEBI" id="CHEBI:29105"/>
    </cofactor>
</comment>
<evidence type="ECO:0000259" key="13">
    <source>
        <dbReference type="Pfam" id="PF02163"/>
    </source>
</evidence>
<evidence type="ECO:0000256" key="2">
    <source>
        <dbReference type="ARBA" id="ARBA00004141"/>
    </source>
</evidence>
<name>A0A3S2X9Z6_9BACI</name>
<keyword evidence="4" id="KW-0645">Protease</keyword>
<keyword evidence="15" id="KW-1185">Reference proteome</keyword>
<keyword evidence="8" id="KW-0862">Zinc</keyword>
<feature type="transmembrane region" description="Helical" evidence="12">
    <location>
        <begin position="12"/>
        <end position="31"/>
    </location>
</feature>
<dbReference type="EMBL" id="RZTZ01000002">
    <property type="protein sequence ID" value="RVT65084.1"/>
    <property type="molecule type" value="Genomic_DNA"/>
</dbReference>
<dbReference type="GO" id="GO:0008237">
    <property type="term" value="F:metallopeptidase activity"/>
    <property type="evidence" value="ECO:0007669"/>
    <property type="project" value="UniProtKB-KW"/>
</dbReference>
<evidence type="ECO:0000256" key="9">
    <source>
        <dbReference type="ARBA" id="ARBA00022989"/>
    </source>
</evidence>
<organism evidence="14 15">
    <name type="scientific">Niallia taxi</name>
    <dbReference type="NCBI Taxonomy" id="2499688"/>
    <lineage>
        <taxon>Bacteria</taxon>
        <taxon>Bacillati</taxon>
        <taxon>Bacillota</taxon>
        <taxon>Bacilli</taxon>
        <taxon>Bacillales</taxon>
        <taxon>Bacillaceae</taxon>
        <taxon>Niallia</taxon>
    </lineage>
</organism>
<feature type="transmembrane region" description="Helical" evidence="12">
    <location>
        <begin position="84"/>
        <end position="103"/>
    </location>
</feature>
<evidence type="ECO:0000256" key="5">
    <source>
        <dbReference type="ARBA" id="ARBA00022692"/>
    </source>
</evidence>
<keyword evidence="7" id="KW-0378">Hydrolase</keyword>
<proteinExistence type="inferred from homology"/>
<feature type="transmembrane region" description="Helical" evidence="12">
    <location>
        <begin position="182"/>
        <end position="199"/>
    </location>
</feature>
<dbReference type="RefSeq" id="WP_127737287.1">
    <property type="nucleotide sequence ID" value="NZ_RZTZ01000002.1"/>
</dbReference>
<accession>A0A3S2X9Z6</accession>
<dbReference type="InterPro" id="IPR008915">
    <property type="entry name" value="Peptidase_M50"/>
</dbReference>
<evidence type="ECO:0000256" key="6">
    <source>
        <dbReference type="ARBA" id="ARBA00022723"/>
    </source>
</evidence>
<sequence length="286" mass="33507">MNKYLRVFQSIYIHPFLWAVIGIGVITAHFYELCLLLLIILVHELGHALAAAHFSWRIKRIALLPFGGVAEMDEHGNRPLKEEAIVTIAGPLQHIWMVALGYIAYEQGVMSEYLFHSFLEFNLMIFCFNLLPIWPLDGGKVLFLFLSLKKSFPAAHKITLLLSLTVTLLFLGAILLYMPTNLNAWIILLFLWFSLFYEWKQRRYIFLRFLLERYYGKTNELRKLMPIEVKEEELLFHVLERFHRGCKHPIVLKKGKVNHSLDENEVLHAYFAEKLVTAKISDLLYR</sequence>
<evidence type="ECO:0000256" key="3">
    <source>
        <dbReference type="ARBA" id="ARBA00007931"/>
    </source>
</evidence>